<dbReference type="AlphaFoldDB" id="A0A7U6M6M4"/>
<sequence length="487" mass="52676">MLMGTQGHKDVGPAIGAEERARVARAARQVVAYANFLRWTANFKRDEVLRHPEHDRVMLLSPMQSGRFSFALEGDTLYVGVQPFEAAWASCMPFEAAYVSDRLYLSVEGVSFMDSRMPPLALGIFVDEGSKRALMANARFVQFVQVGVRDGYVVEVGEPCGDPVEMRAGDVVRQLRETRQAKVRQQTWGGSSDRAQADFSSKDTSMTKCKLILPLLAAAAMAGCVTTEQMPDGTTKIRFSDEAVSSLTSMMPNALVTGVAGGAGGGAVNLIPTISPLGTGEPLYLNGQFELQCASALLYSAKSGRPLEAQISNKCRSSYFLRQEQLRMAGKPYDRGAPAYEPSNPPNEYWAKVVGRTVSQLAATDKFTARFAGYPRIENGGAITIAVRLLGETQGTYAALATTPARTPVVLDDAQFELGMRQRAASVSNQVVDAIACDAVLAYSKTVDKGPRPSNISASAYTRYEVLFTVASMGCKDSTRQFKTASR</sequence>
<name>A0A7U6M6M4_PSEPU</name>
<proteinExistence type="predicted"/>
<dbReference type="Proteomes" id="UP000464661">
    <property type="component" value="Chromosome"/>
</dbReference>
<gene>
    <name evidence="1" type="ORF">PPTS312_48720</name>
</gene>
<protein>
    <submittedName>
        <fullName evidence="1">Uncharacterized protein</fullName>
    </submittedName>
</protein>
<dbReference type="EMBL" id="AP022324">
    <property type="protein sequence ID" value="BBU46957.1"/>
    <property type="molecule type" value="Genomic_DNA"/>
</dbReference>
<reference evidence="1 2" key="1">
    <citation type="submission" date="2020-01" db="EMBL/GenBank/DDBJ databases">
        <title>Complete Genome Sequence of Pseudomonas putida Strain TS312, Harboring the HdtS type N-acyl-homoserine Lactone Synthase, Isolated from a Paper Mill.</title>
        <authorList>
            <person name="Hosoe A."/>
            <person name="Suenaga T."/>
            <person name="Sugi T."/>
            <person name="Izumi T."/>
            <person name="Nagai N."/>
            <person name="Terada A."/>
        </authorList>
    </citation>
    <scope>NUCLEOTIDE SEQUENCE [LARGE SCALE GENOMIC DNA]</scope>
    <source>
        <strain evidence="1 2">TS312</strain>
    </source>
</reference>
<evidence type="ECO:0000313" key="1">
    <source>
        <dbReference type="EMBL" id="BBU46957.1"/>
    </source>
</evidence>
<evidence type="ECO:0000313" key="2">
    <source>
        <dbReference type="Proteomes" id="UP000464661"/>
    </source>
</evidence>
<organism evidence="1 2">
    <name type="scientific">Pseudomonas putida</name>
    <name type="common">Arthrobacter siderocapsulatus</name>
    <dbReference type="NCBI Taxonomy" id="303"/>
    <lineage>
        <taxon>Bacteria</taxon>
        <taxon>Pseudomonadati</taxon>
        <taxon>Pseudomonadota</taxon>
        <taxon>Gammaproteobacteria</taxon>
        <taxon>Pseudomonadales</taxon>
        <taxon>Pseudomonadaceae</taxon>
        <taxon>Pseudomonas</taxon>
    </lineage>
</organism>
<dbReference type="RefSeq" id="WP_232062833.1">
    <property type="nucleotide sequence ID" value="NZ_AP022324.1"/>
</dbReference>
<accession>A0A7U6M6M4</accession>